<feature type="domain" description="HTH merR-type" evidence="5">
    <location>
        <begin position="1"/>
        <end position="66"/>
    </location>
</feature>
<evidence type="ECO:0000313" key="6">
    <source>
        <dbReference type="EMBL" id="MCY9576879.1"/>
    </source>
</evidence>
<dbReference type="SUPFAM" id="SSF46955">
    <property type="entry name" value="Putative DNA-binding domain"/>
    <property type="match status" value="1"/>
</dbReference>
<sequence length="309" mass="36768">MHINQVSKITGLTKKAIKYYESQGLIDVNKNPHNQYREYTNDQISQLKMIASLRLPIKEIKSFLNGSKNLSKLLIDQLNQINHNLKGLQQQKILTETLIRNLNEIEDFESKVETLESTLQLNDIEKKEYVKEKLIRLFPGEFGEFIAISFEPFLEFTIDNERKHSDWLSLVNYLDNIDEVSMQHPFMQMISENPNQLEDFKEQNRDFIDRLIDKDHELWEEQKKAIIHLVKNVKENDEFKEQYIQQMKNSEDLPQLKEGSPFSDLLYKMSPKYKLFLDRQKQIKKEADIELGFDSKNFLKNIYRIDENC</sequence>
<dbReference type="Gene3D" id="1.10.1660.10">
    <property type="match status" value="1"/>
</dbReference>
<comment type="caution">
    <text evidence="6">The sequence shown here is derived from an EMBL/GenBank/DDBJ whole genome shotgun (WGS) entry which is preliminary data.</text>
</comment>
<proteinExistence type="predicted"/>
<accession>A0ABT4F492</accession>
<evidence type="ECO:0000256" key="1">
    <source>
        <dbReference type="ARBA" id="ARBA00023015"/>
    </source>
</evidence>
<dbReference type="PROSITE" id="PS50937">
    <property type="entry name" value="HTH_MERR_2"/>
    <property type="match status" value="1"/>
</dbReference>
<evidence type="ECO:0000256" key="3">
    <source>
        <dbReference type="ARBA" id="ARBA00023163"/>
    </source>
</evidence>
<dbReference type="InterPro" id="IPR000551">
    <property type="entry name" value="MerR-type_HTH_dom"/>
</dbReference>
<dbReference type="Proteomes" id="UP001527057">
    <property type="component" value="Unassembled WGS sequence"/>
</dbReference>
<evidence type="ECO:0000256" key="2">
    <source>
        <dbReference type="ARBA" id="ARBA00023125"/>
    </source>
</evidence>
<evidence type="ECO:0000313" key="7">
    <source>
        <dbReference type="Proteomes" id="UP001527057"/>
    </source>
</evidence>
<evidence type="ECO:0000259" key="5">
    <source>
        <dbReference type="PROSITE" id="PS50937"/>
    </source>
</evidence>
<dbReference type="SMART" id="SM00422">
    <property type="entry name" value="HTH_MERR"/>
    <property type="match status" value="1"/>
</dbReference>
<dbReference type="InterPro" id="IPR009061">
    <property type="entry name" value="DNA-bd_dom_put_sf"/>
</dbReference>
<protein>
    <submittedName>
        <fullName evidence="6">MerR family transcriptional regulator</fullName>
    </submittedName>
</protein>
<evidence type="ECO:0000256" key="4">
    <source>
        <dbReference type="SAM" id="Coils"/>
    </source>
</evidence>
<organism evidence="6 7">
    <name type="scientific">Bacillus xiamenensis</name>
    <dbReference type="NCBI Taxonomy" id="1178537"/>
    <lineage>
        <taxon>Bacteria</taxon>
        <taxon>Bacillati</taxon>
        <taxon>Bacillota</taxon>
        <taxon>Bacilli</taxon>
        <taxon>Bacillales</taxon>
        <taxon>Bacillaceae</taxon>
        <taxon>Bacillus</taxon>
    </lineage>
</organism>
<dbReference type="CDD" id="cd00592">
    <property type="entry name" value="HTH_MerR-like"/>
    <property type="match status" value="1"/>
</dbReference>
<keyword evidence="7" id="KW-1185">Reference proteome</keyword>
<keyword evidence="2" id="KW-0238">DNA-binding</keyword>
<keyword evidence="3" id="KW-0804">Transcription</keyword>
<dbReference type="PANTHER" id="PTHR30204">
    <property type="entry name" value="REDOX-CYCLING DRUG-SENSING TRANSCRIPTIONAL ACTIVATOR SOXR"/>
    <property type="match status" value="1"/>
</dbReference>
<dbReference type="PANTHER" id="PTHR30204:SF94">
    <property type="entry name" value="HEAVY METAL-DEPENDENT TRANSCRIPTIONAL REGULATOR HI_0293-RELATED"/>
    <property type="match status" value="1"/>
</dbReference>
<dbReference type="RefSeq" id="WP_197227442.1">
    <property type="nucleotide sequence ID" value="NZ_JAMDMH010000031.1"/>
</dbReference>
<keyword evidence="1" id="KW-0805">Transcription regulation</keyword>
<name>A0ABT4F492_9BACI</name>
<gene>
    <name evidence="6" type="ORF">M5W27_13840</name>
</gene>
<dbReference type="Pfam" id="PF13411">
    <property type="entry name" value="MerR_1"/>
    <property type="match status" value="1"/>
</dbReference>
<dbReference type="InterPro" id="IPR047057">
    <property type="entry name" value="MerR_fam"/>
</dbReference>
<reference evidence="6 7" key="1">
    <citation type="submission" date="2022-05" db="EMBL/GenBank/DDBJ databases">
        <title>Genome Sequencing of Bee-Associated Microbes.</title>
        <authorList>
            <person name="Dunlap C."/>
        </authorList>
    </citation>
    <scope>NUCLEOTIDE SEQUENCE [LARGE SCALE GENOMIC DNA]</scope>
    <source>
        <strain evidence="6 7">CBP-1093</strain>
    </source>
</reference>
<dbReference type="EMBL" id="JAMDMH010000031">
    <property type="protein sequence ID" value="MCY9576879.1"/>
    <property type="molecule type" value="Genomic_DNA"/>
</dbReference>
<keyword evidence="4" id="KW-0175">Coiled coil</keyword>
<feature type="coiled-coil region" evidence="4">
    <location>
        <begin position="71"/>
        <end position="118"/>
    </location>
</feature>